<keyword evidence="1" id="KW-0732">Signal</keyword>
<sequence>MGRMKRRVILFLLALTLAACGFSSYFLVHYRVQKNDTLYSISLNFGVSPSLILDWNPGVTPASLRVGQEIVIPQPPGYLYTVKKGDTLDLIAKRFFTVASLIKKANNLESDIIYTGQKLFIPESIIGTAFNDEKFFIWPVYGTISSGFGWRIHPITGKYSFHSGIDIAAPEGTPIFAAESGIVEFAGENSGYGLMIKIKSSSYEHVYGHLSQIDVYEGQFVKKGQIIGRVGNTGLSTGPHLHFEVRVNQKATNPMNYLPSRIWVLKKELIGVGGE</sequence>
<dbReference type="InterPro" id="IPR016047">
    <property type="entry name" value="M23ase_b-sheet_dom"/>
</dbReference>
<dbReference type="STRING" id="309803.CTN_0260"/>
<dbReference type="RefSeq" id="WP_015918765.1">
    <property type="nucleotide sequence ID" value="NC_011978.1"/>
</dbReference>
<evidence type="ECO:0000259" key="2">
    <source>
        <dbReference type="PROSITE" id="PS51782"/>
    </source>
</evidence>
<dbReference type="InterPro" id="IPR050570">
    <property type="entry name" value="Cell_wall_metabolism_enzyme"/>
</dbReference>
<dbReference type="Gene3D" id="3.10.350.10">
    <property type="entry name" value="LysM domain"/>
    <property type="match status" value="2"/>
</dbReference>
<name>B9KBP0_THENN</name>
<dbReference type="Proteomes" id="UP000000445">
    <property type="component" value="Chromosome"/>
</dbReference>
<dbReference type="FunFam" id="2.70.70.10:FF:000006">
    <property type="entry name" value="M23 family peptidase"/>
    <property type="match status" value="1"/>
</dbReference>
<dbReference type="InterPro" id="IPR018392">
    <property type="entry name" value="LysM"/>
</dbReference>
<feature type="domain" description="LysM" evidence="2">
    <location>
        <begin position="78"/>
        <end position="121"/>
    </location>
</feature>
<dbReference type="EMBL" id="CP000916">
    <property type="protein sequence ID" value="ACM22436.1"/>
    <property type="molecule type" value="Genomic_DNA"/>
</dbReference>
<accession>B9KBP0</accession>
<dbReference type="SUPFAM" id="SSF51261">
    <property type="entry name" value="Duplicated hybrid motif"/>
    <property type="match status" value="1"/>
</dbReference>
<dbReference type="SUPFAM" id="SSF54106">
    <property type="entry name" value="LysM domain"/>
    <property type="match status" value="1"/>
</dbReference>
<dbReference type="Pfam" id="PF01476">
    <property type="entry name" value="LysM"/>
    <property type="match status" value="2"/>
</dbReference>
<dbReference type="GO" id="GO:0004222">
    <property type="term" value="F:metalloendopeptidase activity"/>
    <property type="evidence" value="ECO:0007669"/>
    <property type="project" value="TreeGrafter"/>
</dbReference>
<dbReference type="SMART" id="SM00257">
    <property type="entry name" value="LysM"/>
    <property type="match status" value="2"/>
</dbReference>
<dbReference type="PROSITE" id="PS51782">
    <property type="entry name" value="LYSM"/>
    <property type="match status" value="2"/>
</dbReference>
<dbReference type="CDD" id="cd00118">
    <property type="entry name" value="LysM"/>
    <property type="match status" value="2"/>
</dbReference>
<dbReference type="InterPro" id="IPR036779">
    <property type="entry name" value="LysM_dom_sf"/>
</dbReference>
<dbReference type="Gene3D" id="2.70.70.10">
    <property type="entry name" value="Glucose Permease (Domain IIA)"/>
    <property type="match status" value="1"/>
</dbReference>
<dbReference type="HOGENOM" id="CLU_029425_7_3_0"/>
<evidence type="ECO:0000313" key="4">
    <source>
        <dbReference type="Proteomes" id="UP000000445"/>
    </source>
</evidence>
<gene>
    <name evidence="3" type="ordered locus">CTN_0260</name>
</gene>
<dbReference type="eggNOG" id="COG1388">
    <property type="taxonomic scope" value="Bacteria"/>
</dbReference>
<reference evidence="3 4" key="1">
    <citation type="journal article" date="2009" name="Biosci. Biotechnol. Biochem.">
        <title>WeGAS: a web-based microbial genome annotation system.</title>
        <authorList>
            <person name="Lee D."/>
            <person name="Seo H."/>
            <person name="Park C."/>
            <person name="Park K."/>
        </authorList>
    </citation>
    <scope>NUCLEOTIDE SEQUENCE [LARGE SCALE GENOMIC DNA]</scope>
    <source>
        <strain evidence="4">ATCC 49049 / DSM 4359 / NBRC 107923 / NS-E</strain>
    </source>
</reference>
<dbReference type="AlphaFoldDB" id="B9KBP0"/>
<dbReference type="PROSITE" id="PS51257">
    <property type="entry name" value="PROKAR_LIPOPROTEIN"/>
    <property type="match status" value="1"/>
</dbReference>
<dbReference type="PANTHER" id="PTHR21666">
    <property type="entry name" value="PEPTIDASE-RELATED"/>
    <property type="match status" value="1"/>
</dbReference>
<dbReference type="CDD" id="cd12797">
    <property type="entry name" value="M23_peptidase"/>
    <property type="match status" value="1"/>
</dbReference>
<evidence type="ECO:0000256" key="1">
    <source>
        <dbReference type="ARBA" id="ARBA00022729"/>
    </source>
</evidence>
<dbReference type="KEGG" id="tna:CTN_0260"/>
<proteinExistence type="predicted"/>
<keyword evidence="4" id="KW-1185">Reference proteome</keyword>
<feature type="domain" description="LysM" evidence="2">
    <location>
        <begin position="28"/>
        <end position="72"/>
    </location>
</feature>
<dbReference type="PANTHER" id="PTHR21666:SF289">
    <property type="entry name" value="L-ALA--D-GLU ENDOPEPTIDASE"/>
    <property type="match status" value="1"/>
</dbReference>
<organism evidence="3 4">
    <name type="scientific">Thermotoga neapolitana (strain ATCC 49049 / DSM 4359 / NBRC 107923 / NS-E)</name>
    <dbReference type="NCBI Taxonomy" id="309803"/>
    <lineage>
        <taxon>Bacteria</taxon>
        <taxon>Thermotogati</taxon>
        <taxon>Thermotogota</taxon>
        <taxon>Thermotogae</taxon>
        <taxon>Thermotogales</taxon>
        <taxon>Thermotogaceae</taxon>
        <taxon>Thermotoga</taxon>
    </lineage>
</organism>
<dbReference type="InterPro" id="IPR011055">
    <property type="entry name" value="Dup_hybrid_motif"/>
</dbReference>
<dbReference type="Pfam" id="PF01551">
    <property type="entry name" value="Peptidase_M23"/>
    <property type="match status" value="1"/>
</dbReference>
<dbReference type="eggNOG" id="COG0739">
    <property type="taxonomic scope" value="Bacteria"/>
</dbReference>
<evidence type="ECO:0000313" key="3">
    <source>
        <dbReference type="EMBL" id="ACM22436.1"/>
    </source>
</evidence>
<protein>
    <submittedName>
        <fullName evidence="3">Peptidase M23B</fullName>
    </submittedName>
</protein>